<dbReference type="PANTHER" id="PTHR43668:SF2">
    <property type="entry name" value="ALLANTOINASE"/>
    <property type="match status" value="1"/>
</dbReference>
<reference evidence="4" key="1">
    <citation type="submission" date="2012-06" db="EMBL/GenBank/DDBJ databases">
        <title>The complete genome of Belliella baltica DSM 15883.</title>
        <authorList>
            <person name="Lucas S."/>
            <person name="Copeland A."/>
            <person name="Lapidus A."/>
            <person name="Goodwin L."/>
            <person name="Pitluck S."/>
            <person name="Peters L."/>
            <person name="Mikhailova N."/>
            <person name="Davenport K."/>
            <person name="Kyrpides N."/>
            <person name="Mavromatis K."/>
            <person name="Pagani I."/>
            <person name="Ivanova N."/>
            <person name="Ovchinnikova G."/>
            <person name="Zeytun A."/>
            <person name="Detter J.C."/>
            <person name="Han C."/>
            <person name="Land M."/>
            <person name="Hauser L."/>
            <person name="Markowitz V."/>
            <person name="Cheng J.-F."/>
            <person name="Hugenholtz P."/>
            <person name="Woyke T."/>
            <person name="Wu D."/>
            <person name="Tindall B."/>
            <person name="Pomrenke H."/>
            <person name="Brambilla E."/>
            <person name="Klenk H.-P."/>
            <person name="Eisen J.A."/>
        </authorList>
    </citation>
    <scope>NUCLEOTIDE SEQUENCE [LARGE SCALE GENOMIC DNA]</scope>
    <source>
        <strain evidence="4">DSM 15883 / CIP 108006 / LMG 21964 / BA134</strain>
    </source>
</reference>
<dbReference type="InterPro" id="IPR032466">
    <property type="entry name" value="Metal_Hydrolase"/>
</dbReference>
<gene>
    <name evidence="3" type="ordered locus">Belba_1827</name>
</gene>
<dbReference type="KEGG" id="bbd:Belba_1827"/>
<dbReference type="InterPro" id="IPR011059">
    <property type="entry name" value="Metal-dep_hydrolase_composite"/>
</dbReference>
<dbReference type="EMBL" id="CP003281">
    <property type="protein sequence ID" value="AFL84416.1"/>
    <property type="molecule type" value="Genomic_DNA"/>
</dbReference>
<dbReference type="CDD" id="cd01317">
    <property type="entry name" value="DHOase_IIa"/>
    <property type="match status" value="1"/>
</dbReference>
<dbReference type="Pfam" id="PF12890">
    <property type="entry name" value="DHOase"/>
    <property type="match status" value="1"/>
</dbReference>
<dbReference type="InterPro" id="IPR004722">
    <property type="entry name" value="DHOase"/>
</dbReference>
<dbReference type="GO" id="GO:0005737">
    <property type="term" value="C:cytoplasm"/>
    <property type="evidence" value="ECO:0007669"/>
    <property type="project" value="TreeGrafter"/>
</dbReference>
<keyword evidence="4" id="KW-1185">Reference proteome</keyword>
<keyword evidence="1" id="KW-0665">Pyrimidine biosynthesis</keyword>
<dbReference type="HOGENOM" id="CLU_015572_1_0_10"/>
<dbReference type="SUPFAM" id="SSF51338">
    <property type="entry name" value="Composite domain of metallo-dependent hydrolases"/>
    <property type="match status" value="1"/>
</dbReference>
<evidence type="ECO:0000313" key="4">
    <source>
        <dbReference type="Proteomes" id="UP000006050"/>
    </source>
</evidence>
<dbReference type="SUPFAM" id="SSF51556">
    <property type="entry name" value="Metallo-dependent hydrolases"/>
    <property type="match status" value="1"/>
</dbReference>
<protein>
    <submittedName>
        <fullName evidence="3">Dihydroorotase-like cyclic amidohydrolase</fullName>
    </submittedName>
</protein>
<proteinExistence type="predicted"/>
<sequence length="475" mass="53821">MTIEARYKTQDSSQSIKSLVYLFKKNKLFSISYTRFPNINNSLNFNFIFREYYCSFAQTIFFMAILLKSLQLIDSEKIHPAQDYLIKDGEVISVDYRKIDFEIESIDCKGLFGSKGWIDLRCMMGEPGLEYKETIESLGEVLASSGFTKAVIMPNTLPTLQSKNEIRYVKAKSSTLFTELIIQAAATRDSKGEDFTEILDINNEGVFVFGDGVSPLSNPDRLMKILHYLQKFDGVLFDHSYDPLLAMFGQMHEGYVSTRVGMKGIPNISEDIAIQRNIEILRYTGGKLHIQTISSSKSVELIRIAKKEGLNITADVSIYQLIFSDSDLDSFDSNLKVMPPFRSTADRKALVDGLIDGTIDAIVSNHQPQDFDSKHMEFDLASFGMIGLQTFLPAMVKLADELTWPLLIKKITQGPAFVLKLKNSKGMGLTIFDPKEKWVFDQQSNLSLSRNTPWFGKELMGKVKYSFNGSQFKRF</sequence>
<dbReference type="GO" id="GO:0006145">
    <property type="term" value="P:purine nucleobase catabolic process"/>
    <property type="evidence" value="ECO:0007669"/>
    <property type="project" value="TreeGrafter"/>
</dbReference>
<dbReference type="Gene3D" id="3.20.20.140">
    <property type="entry name" value="Metal-dependent hydrolases"/>
    <property type="match status" value="1"/>
</dbReference>
<keyword evidence="3" id="KW-0378">Hydrolase</keyword>
<dbReference type="GO" id="GO:0004038">
    <property type="term" value="F:allantoinase activity"/>
    <property type="evidence" value="ECO:0007669"/>
    <property type="project" value="TreeGrafter"/>
</dbReference>
<evidence type="ECO:0000256" key="1">
    <source>
        <dbReference type="ARBA" id="ARBA00022975"/>
    </source>
</evidence>
<dbReference type="PANTHER" id="PTHR43668">
    <property type="entry name" value="ALLANTOINASE"/>
    <property type="match status" value="1"/>
</dbReference>
<dbReference type="InterPro" id="IPR050138">
    <property type="entry name" value="DHOase/Allantoinase_Hydrolase"/>
</dbReference>
<dbReference type="GO" id="GO:0046872">
    <property type="term" value="F:metal ion binding"/>
    <property type="evidence" value="ECO:0007669"/>
    <property type="project" value="InterPro"/>
</dbReference>
<evidence type="ECO:0000259" key="2">
    <source>
        <dbReference type="Pfam" id="PF12890"/>
    </source>
</evidence>
<dbReference type="Gene3D" id="2.30.40.10">
    <property type="entry name" value="Urease, subunit C, domain 1"/>
    <property type="match status" value="1"/>
</dbReference>
<dbReference type="AlphaFoldDB" id="I3Z598"/>
<feature type="domain" description="Dihydroorotase catalytic" evidence="2">
    <location>
        <begin position="116"/>
        <end position="296"/>
    </location>
</feature>
<dbReference type="GO" id="GO:0006221">
    <property type="term" value="P:pyrimidine nucleotide biosynthetic process"/>
    <property type="evidence" value="ECO:0007669"/>
    <property type="project" value="UniProtKB-KW"/>
</dbReference>
<dbReference type="GO" id="GO:0004151">
    <property type="term" value="F:dihydroorotase activity"/>
    <property type="evidence" value="ECO:0007669"/>
    <property type="project" value="InterPro"/>
</dbReference>
<dbReference type="STRING" id="866536.Belba_1827"/>
<dbReference type="Proteomes" id="UP000006050">
    <property type="component" value="Chromosome"/>
</dbReference>
<organism evidence="3 4">
    <name type="scientific">Belliella baltica (strain DSM 15883 / CIP 108006 / LMG 21964 / BA134)</name>
    <dbReference type="NCBI Taxonomy" id="866536"/>
    <lineage>
        <taxon>Bacteria</taxon>
        <taxon>Pseudomonadati</taxon>
        <taxon>Bacteroidota</taxon>
        <taxon>Cytophagia</taxon>
        <taxon>Cytophagales</taxon>
        <taxon>Cyclobacteriaceae</taxon>
        <taxon>Belliella</taxon>
    </lineage>
</organism>
<evidence type="ECO:0000313" key="3">
    <source>
        <dbReference type="EMBL" id="AFL84416.1"/>
    </source>
</evidence>
<accession>I3Z598</accession>
<dbReference type="eggNOG" id="COG0044">
    <property type="taxonomic scope" value="Bacteria"/>
</dbReference>
<name>I3Z598_BELBD</name>
<dbReference type="PATRIC" id="fig|866536.3.peg.1883"/>
<dbReference type="InterPro" id="IPR024403">
    <property type="entry name" value="DHOase_cat"/>
</dbReference>